<gene>
    <name evidence="2" type="ORF">VM1G_04502</name>
</gene>
<proteinExistence type="predicted"/>
<evidence type="ECO:0000313" key="2">
    <source>
        <dbReference type="EMBL" id="KUI69105.1"/>
    </source>
</evidence>
<reference evidence="2" key="1">
    <citation type="submission" date="2014-12" db="EMBL/GenBank/DDBJ databases">
        <title>Genome Sequence of Valsa Canker Pathogens Uncovers a Specific Adaption of Colonization on Woody Bark.</title>
        <authorList>
            <person name="Yin Z."/>
            <person name="Liu H."/>
            <person name="Gao X."/>
            <person name="Li Z."/>
            <person name="Song N."/>
            <person name="Ke X."/>
            <person name="Dai Q."/>
            <person name="Wu Y."/>
            <person name="Sun Y."/>
            <person name="Xu J.-R."/>
            <person name="Kang Z.K."/>
            <person name="Wang L."/>
            <person name="Huang L."/>
        </authorList>
    </citation>
    <scope>NUCLEOTIDE SEQUENCE [LARGE SCALE GENOMIC DNA]</scope>
    <source>
        <strain evidence="2">03-8</strain>
    </source>
</reference>
<accession>A0A194VZ83</accession>
<name>A0A194VZ83_CYTMA</name>
<feature type="domain" description="Pyridoxamine 5'-phosphate oxidase Alr4036 family FMN-binding" evidence="1">
    <location>
        <begin position="10"/>
        <end position="132"/>
    </location>
</feature>
<dbReference type="GO" id="GO:0010181">
    <property type="term" value="F:FMN binding"/>
    <property type="evidence" value="ECO:0007669"/>
    <property type="project" value="InterPro"/>
</dbReference>
<evidence type="ECO:0000313" key="3">
    <source>
        <dbReference type="Proteomes" id="UP000078559"/>
    </source>
</evidence>
<dbReference type="PANTHER" id="PTHR28243:SF1">
    <property type="entry name" value="PYRIDOXAMINE 5'-PHOSPHATE OXIDASE ALR4036 FAMILY FMN-BINDING DOMAIN-CONTAINING PROTEIN"/>
    <property type="match status" value="1"/>
</dbReference>
<dbReference type="Pfam" id="PF12766">
    <property type="entry name" value="Pyridox_oxase_2"/>
    <property type="match status" value="1"/>
</dbReference>
<dbReference type="SUPFAM" id="SSF50475">
    <property type="entry name" value="FMN-binding split barrel"/>
    <property type="match status" value="1"/>
</dbReference>
<dbReference type="PANTHER" id="PTHR28243">
    <property type="entry name" value="AGL049CP"/>
    <property type="match status" value="1"/>
</dbReference>
<protein>
    <recommendedName>
        <fullName evidence="1">Pyridoxamine 5'-phosphate oxidase Alr4036 family FMN-binding domain-containing protein</fullName>
    </recommendedName>
</protein>
<dbReference type="OrthoDB" id="5394411at2759"/>
<dbReference type="Gene3D" id="2.30.110.10">
    <property type="entry name" value="Electron Transport, Fmn-binding Protein, Chain A"/>
    <property type="match status" value="1"/>
</dbReference>
<evidence type="ECO:0000259" key="1">
    <source>
        <dbReference type="Pfam" id="PF12766"/>
    </source>
</evidence>
<organism evidence="2 3">
    <name type="scientific">Cytospora mali</name>
    <name type="common">Apple Valsa canker fungus</name>
    <name type="synonym">Valsa mali</name>
    <dbReference type="NCBI Taxonomy" id="578113"/>
    <lineage>
        <taxon>Eukaryota</taxon>
        <taxon>Fungi</taxon>
        <taxon>Dikarya</taxon>
        <taxon>Ascomycota</taxon>
        <taxon>Pezizomycotina</taxon>
        <taxon>Sordariomycetes</taxon>
        <taxon>Sordariomycetidae</taxon>
        <taxon>Diaporthales</taxon>
        <taxon>Cytosporaceae</taxon>
        <taxon>Cytospora</taxon>
    </lineage>
</organism>
<dbReference type="InterPro" id="IPR024624">
    <property type="entry name" value="Pyridox_Oxase_Alr4036_FMN-bd"/>
</dbReference>
<dbReference type="InterPro" id="IPR012349">
    <property type="entry name" value="Split_barrel_FMN-bd"/>
</dbReference>
<dbReference type="AlphaFoldDB" id="A0A194VZ83"/>
<dbReference type="SMR" id="A0A194VZ83"/>
<dbReference type="Proteomes" id="UP000078559">
    <property type="component" value="Chromosome 4"/>
</dbReference>
<dbReference type="EMBL" id="CM003101">
    <property type="protein sequence ID" value="KUI69105.1"/>
    <property type="molecule type" value="Genomic_DNA"/>
</dbReference>
<sequence>MASSTATAAAPWRAQFLDHISKMDQPSFTLTSLHAVNNASVPRARTCMFRGLWASLPENPRNPAPRNPAVYTSDCLALTTDARMDKVPEIFASGGATGRGISSSGGGGAVEAMFWAAGAGTQWRVRGRAWVLSPSDVEDGNSAGAKAAREALAGRMRRTDGAGAGAGAGAAGEKGVGMDGEWSWEREVVGHFGNLSPGMRGSFKNPPPGSPRVNVPGPGEGLGQKVGDELLEDEVARRNFRVVVVVPDEVDVCDLSDLADQRRWLYTFVGSETKARKPGGEVIDGWEKVEVWP</sequence>
<keyword evidence="3" id="KW-1185">Reference proteome</keyword>